<dbReference type="InterPro" id="IPR046960">
    <property type="entry name" value="PPR_At4g14850-like_plant"/>
</dbReference>
<dbReference type="EMBL" id="MLFT02000004">
    <property type="protein sequence ID" value="PHT51460.1"/>
    <property type="molecule type" value="Genomic_DNA"/>
</dbReference>
<comment type="caution">
    <text evidence="3">The sequence shown here is derived from an EMBL/GenBank/DDBJ whole genome shotgun (WGS) entry which is preliminary data.</text>
</comment>
<dbReference type="InterPro" id="IPR011990">
    <property type="entry name" value="TPR-like_helical_dom_sf"/>
</dbReference>
<organism evidence="3 4">
    <name type="scientific">Capsicum baccatum</name>
    <name type="common">Peruvian pepper</name>
    <dbReference type="NCBI Taxonomy" id="33114"/>
    <lineage>
        <taxon>Eukaryota</taxon>
        <taxon>Viridiplantae</taxon>
        <taxon>Streptophyta</taxon>
        <taxon>Embryophyta</taxon>
        <taxon>Tracheophyta</taxon>
        <taxon>Spermatophyta</taxon>
        <taxon>Magnoliopsida</taxon>
        <taxon>eudicotyledons</taxon>
        <taxon>Gunneridae</taxon>
        <taxon>Pentapetalae</taxon>
        <taxon>asterids</taxon>
        <taxon>lamiids</taxon>
        <taxon>Solanales</taxon>
        <taxon>Solanaceae</taxon>
        <taxon>Solanoideae</taxon>
        <taxon>Capsiceae</taxon>
        <taxon>Capsicum</taxon>
    </lineage>
</organism>
<dbReference type="PROSITE" id="PS51375">
    <property type="entry name" value="PPR"/>
    <property type="match status" value="1"/>
</dbReference>
<evidence type="ECO:0000313" key="4">
    <source>
        <dbReference type="Proteomes" id="UP000224567"/>
    </source>
</evidence>
<protein>
    <recommendedName>
        <fullName evidence="5">Pentatricopeptide repeat-containing protein</fullName>
    </recommendedName>
</protein>
<proteinExistence type="predicted"/>
<keyword evidence="1" id="KW-0677">Repeat</keyword>
<gene>
    <name evidence="3" type="ORF">CQW23_11207</name>
</gene>
<evidence type="ECO:0000313" key="3">
    <source>
        <dbReference type="EMBL" id="PHT51460.1"/>
    </source>
</evidence>
<sequence>MLSTTDVKPDCYTFPPALKACDSIINGLRIHCRASKLGLEWDVFVAASLVHMYCRFQSLCVALRIFKDMPYRDIGCWNAMISGFHQNGNAMEALSLLDEMRLKGDEEVEELVEAVGGLPDCLVILIKALVRCRSDLRDSSGPKLCQYLVYKFKTRTWRKISSSSSFNFLPVSRSPAVVNGALHWMRLDLKEKRNHRPNSCGDNGIIVFRMNNEQFSAKPL</sequence>
<evidence type="ECO:0000256" key="1">
    <source>
        <dbReference type="ARBA" id="ARBA00022737"/>
    </source>
</evidence>
<keyword evidence="4" id="KW-1185">Reference proteome</keyword>
<dbReference type="Gene3D" id="1.25.40.10">
    <property type="entry name" value="Tetratricopeptide repeat domain"/>
    <property type="match status" value="1"/>
</dbReference>
<evidence type="ECO:0000256" key="2">
    <source>
        <dbReference type="PROSITE-ProRule" id="PRU00708"/>
    </source>
</evidence>
<dbReference type="PANTHER" id="PTHR47926">
    <property type="entry name" value="PENTATRICOPEPTIDE REPEAT-CONTAINING PROTEIN"/>
    <property type="match status" value="1"/>
</dbReference>
<dbReference type="Proteomes" id="UP000224567">
    <property type="component" value="Unassembled WGS sequence"/>
</dbReference>
<reference evidence="3 4" key="1">
    <citation type="journal article" date="2017" name="Genome Biol.">
        <title>New reference genome sequences of hot pepper reveal the massive evolution of plant disease-resistance genes by retroduplication.</title>
        <authorList>
            <person name="Kim S."/>
            <person name="Park J."/>
            <person name="Yeom S.I."/>
            <person name="Kim Y.M."/>
            <person name="Seo E."/>
            <person name="Kim K.T."/>
            <person name="Kim M.S."/>
            <person name="Lee J.M."/>
            <person name="Cheong K."/>
            <person name="Shin H.S."/>
            <person name="Kim S.B."/>
            <person name="Han K."/>
            <person name="Lee J."/>
            <person name="Park M."/>
            <person name="Lee H.A."/>
            <person name="Lee H.Y."/>
            <person name="Lee Y."/>
            <person name="Oh S."/>
            <person name="Lee J.H."/>
            <person name="Choi E."/>
            <person name="Choi E."/>
            <person name="Lee S.E."/>
            <person name="Jeon J."/>
            <person name="Kim H."/>
            <person name="Choi G."/>
            <person name="Song H."/>
            <person name="Lee J."/>
            <person name="Lee S.C."/>
            <person name="Kwon J.K."/>
            <person name="Lee H.Y."/>
            <person name="Koo N."/>
            <person name="Hong Y."/>
            <person name="Kim R.W."/>
            <person name="Kang W.H."/>
            <person name="Huh J.H."/>
            <person name="Kang B.C."/>
            <person name="Yang T.J."/>
            <person name="Lee Y.H."/>
            <person name="Bennetzen J.L."/>
            <person name="Choi D."/>
        </authorList>
    </citation>
    <scope>NUCLEOTIDE SEQUENCE [LARGE SCALE GENOMIC DNA]</scope>
    <source>
        <strain evidence="4">cv. PBC81</strain>
    </source>
</reference>
<evidence type="ECO:0008006" key="5">
    <source>
        <dbReference type="Google" id="ProtNLM"/>
    </source>
</evidence>
<feature type="repeat" description="PPR" evidence="2">
    <location>
        <begin position="73"/>
        <end position="107"/>
    </location>
</feature>
<dbReference type="OrthoDB" id="185373at2759"/>
<dbReference type="Pfam" id="PF01535">
    <property type="entry name" value="PPR"/>
    <property type="match status" value="1"/>
</dbReference>
<dbReference type="InterPro" id="IPR002885">
    <property type="entry name" value="PPR_rpt"/>
</dbReference>
<dbReference type="AlphaFoldDB" id="A0A2G2X1Y2"/>
<reference evidence="4" key="2">
    <citation type="journal article" date="2017" name="J. Anim. Genet.">
        <title>Multiple reference genome sequences of hot pepper reveal the massive evolution of plant disease resistance genes by retroduplication.</title>
        <authorList>
            <person name="Kim S."/>
            <person name="Park J."/>
            <person name="Yeom S.-I."/>
            <person name="Kim Y.-M."/>
            <person name="Seo E."/>
            <person name="Kim K.-T."/>
            <person name="Kim M.-S."/>
            <person name="Lee J.M."/>
            <person name="Cheong K."/>
            <person name="Shin H.-S."/>
            <person name="Kim S.-B."/>
            <person name="Han K."/>
            <person name="Lee J."/>
            <person name="Park M."/>
            <person name="Lee H.-A."/>
            <person name="Lee H.-Y."/>
            <person name="Lee Y."/>
            <person name="Oh S."/>
            <person name="Lee J.H."/>
            <person name="Choi E."/>
            <person name="Choi E."/>
            <person name="Lee S.E."/>
            <person name="Jeon J."/>
            <person name="Kim H."/>
            <person name="Choi G."/>
            <person name="Song H."/>
            <person name="Lee J."/>
            <person name="Lee S.-C."/>
            <person name="Kwon J.-K."/>
            <person name="Lee H.-Y."/>
            <person name="Koo N."/>
            <person name="Hong Y."/>
            <person name="Kim R.W."/>
            <person name="Kang W.-H."/>
            <person name="Huh J.H."/>
            <person name="Kang B.-C."/>
            <person name="Yang T.-J."/>
            <person name="Lee Y.-H."/>
            <person name="Bennetzen J.L."/>
            <person name="Choi D."/>
        </authorList>
    </citation>
    <scope>NUCLEOTIDE SEQUENCE [LARGE SCALE GENOMIC DNA]</scope>
    <source>
        <strain evidence="4">cv. PBC81</strain>
    </source>
</reference>
<dbReference type="GO" id="GO:0003723">
    <property type="term" value="F:RNA binding"/>
    <property type="evidence" value="ECO:0007669"/>
    <property type="project" value="InterPro"/>
</dbReference>
<accession>A0A2G2X1Y2</accession>
<name>A0A2G2X1Y2_CAPBA</name>
<dbReference type="STRING" id="33114.A0A2G2X1Y2"/>
<dbReference type="GO" id="GO:0009451">
    <property type="term" value="P:RNA modification"/>
    <property type="evidence" value="ECO:0007669"/>
    <property type="project" value="InterPro"/>
</dbReference>
<dbReference type="NCBIfam" id="TIGR00756">
    <property type="entry name" value="PPR"/>
    <property type="match status" value="1"/>
</dbReference>